<organism evidence="1 2">
    <name type="scientific">Trifolium pratense</name>
    <name type="common">Red clover</name>
    <dbReference type="NCBI Taxonomy" id="57577"/>
    <lineage>
        <taxon>Eukaryota</taxon>
        <taxon>Viridiplantae</taxon>
        <taxon>Streptophyta</taxon>
        <taxon>Embryophyta</taxon>
        <taxon>Tracheophyta</taxon>
        <taxon>Spermatophyta</taxon>
        <taxon>Magnoliopsida</taxon>
        <taxon>eudicotyledons</taxon>
        <taxon>Gunneridae</taxon>
        <taxon>Pentapetalae</taxon>
        <taxon>rosids</taxon>
        <taxon>fabids</taxon>
        <taxon>Fabales</taxon>
        <taxon>Fabaceae</taxon>
        <taxon>Papilionoideae</taxon>
        <taxon>50 kb inversion clade</taxon>
        <taxon>NPAAA clade</taxon>
        <taxon>Hologalegina</taxon>
        <taxon>IRL clade</taxon>
        <taxon>Trifolieae</taxon>
        <taxon>Trifolium</taxon>
    </lineage>
</organism>
<name>A0ACB0M203_TRIPR</name>
<keyword evidence="2" id="KW-1185">Reference proteome</keyword>
<gene>
    <name evidence="1" type="ORF">MILVUS5_LOCUS37842</name>
</gene>
<protein>
    <submittedName>
        <fullName evidence="1">Uncharacterized protein</fullName>
    </submittedName>
</protein>
<dbReference type="EMBL" id="CASHSV030000716">
    <property type="protein sequence ID" value="CAJ2674641.1"/>
    <property type="molecule type" value="Genomic_DNA"/>
</dbReference>
<evidence type="ECO:0000313" key="1">
    <source>
        <dbReference type="EMBL" id="CAJ2674641.1"/>
    </source>
</evidence>
<proteinExistence type="predicted"/>
<sequence>MTFYMAGAYTTMIRLLLLLLLINNGSSHDECKELSCGPNEPLISFPFQLVKGSQDQCAYPEFCLYCTQYNKTMIVLSTTSGLVNFFVSNIIYELRLLSISDPENCLPNKFLKLNNSSFLPYQFYSLSETKYSFFNCSSYRKQHLRNNEQTYLNSQDMITCPIYASNSQDSVLTLDLVSCTKMFDVQMSTAAEYLSYNQLRLSWPRLNCTECEAKGMTCKWKNNSTKGETECFDCNNKRKTIQIPNSLIYASTGSIFLALVLIALFKIHLYFRKKEEDQIRVDKFLEDYKAQKPTRFSYADLKRITGGFKEKLGEGAHGTVFKGKLSSEILVAVKMLNNTSGEGKEFINEVGIMGKIHHINVVRLLGFCADGIHRALVYNFFPNGSLQSFIFPPDNKDHFMGWEKLQQIGIGIAKGIEYLHQGCNHPIIHFDINPHNVLLDCSFTPKISDFGLAKLCCKNRSAVSMTAAKGTLGYMAPEVLSRNFGNVSLKSDIYSYGILLLEMVGGRKNVDISSAEAFHVLYPEWIHNLLEGDVHIHIEDESDVKIAKKLAIVGLWCIQWQPINRPSIKTVVQMLKTGEDIQLMVPPNPFRSMTSMTNNDQCTLARTTFQMEVIHE</sequence>
<accession>A0ACB0M203</accession>
<dbReference type="Proteomes" id="UP001177021">
    <property type="component" value="Unassembled WGS sequence"/>
</dbReference>
<reference evidence="1" key="1">
    <citation type="submission" date="2023-10" db="EMBL/GenBank/DDBJ databases">
        <authorList>
            <person name="Rodriguez Cubillos JULIANA M."/>
            <person name="De Vega J."/>
        </authorList>
    </citation>
    <scope>NUCLEOTIDE SEQUENCE</scope>
</reference>
<evidence type="ECO:0000313" key="2">
    <source>
        <dbReference type="Proteomes" id="UP001177021"/>
    </source>
</evidence>
<comment type="caution">
    <text evidence="1">The sequence shown here is derived from an EMBL/GenBank/DDBJ whole genome shotgun (WGS) entry which is preliminary data.</text>
</comment>